<keyword evidence="1" id="KW-0472">Membrane</keyword>
<dbReference type="EMBL" id="LS483468">
    <property type="protein sequence ID" value="SQI28866.1"/>
    <property type="molecule type" value="Genomic_DNA"/>
</dbReference>
<dbReference type="Pfam" id="PF10756">
    <property type="entry name" value="bPH_6"/>
    <property type="match status" value="1"/>
</dbReference>
<dbReference type="KEGG" id="rcr:NCTC10994_00619"/>
<evidence type="ECO:0000256" key="1">
    <source>
        <dbReference type="SAM" id="Phobius"/>
    </source>
</evidence>
<evidence type="ECO:0000259" key="2">
    <source>
        <dbReference type="Pfam" id="PF10756"/>
    </source>
</evidence>
<dbReference type="STRING" id="1219011.GCA_001895045_00339"/>
<dbReference type="AlphaFoldDB" id="A0A2X4TN72"/>
<feature type="domain" description="Low molecular weight protein antigen 6 PH" evidence="2">
    <location>
        <begin position="73"/>
        <end position="143"/>
    </location>
</feature>
<evidence type="ECO:0000313" key="3">
    <source>
        <dbReference type="EMBL" id="SQI28866.1"/>
    </source>
</evidence>
<feature type="transmembrane region" description="Helical" evidence="1">
    <location>
        <begin position="20"/>
        <end position="39"/>
    </location>
</feature>
<dbReference type="RefSeq" id="WP_072698328.1">
    <property type="nucleotide sequence ID" value="NZ_JAFBBL010000001.1"/>
</dbReference>
<gene>
    <name evidence="3" type="ORF">NCTC10994_00619</name>
</gene>
<accession>A0A2X4TN72</accession>
<keyword evidence="1" id="KW-0812">Transmembrane</keyword>
<organism evidence="3 4">
    <name type="scientific">Rhodococcus coprophilus</name>
    <dbReference type="NCBI Taxonomy" id="38310"/>
    <lineage>
        <taxon>Bacteria</taxon>
        <taxon>Bacillati</taxon>
        <taxon>Actinomycetota</taxon>
        <taxon>Actinomycetes</taxon>
        <taxon>Mycobacteriales</taxon>
        <taxon>Nocardiaceae</taxon>
        <taxon>Rhodococcus</taxon>
    </lineage>
</organism>
<keyword evidence="1" id="KW-1133">Transmembrane helix</keyword>
<name>A0A2X4TN72_9NOCA</name>
<sequence>MTTADTQWDLEVRPVKMRRWVIMGAVFVLAVHLGAALVLRGGGDSGVNLRVADQGAMVAIGIALSGGLLLFTRPRFRAGAEGVAVRNVVAEKHIPWDEVRGLSFPHGAPWARLELPYDEYVPVVAVQARDGASAVDALERFRELEARYGRGVVGGD</sequence>
<keyword evidence="4" id="KW-1185">Reference proteome</keyword>
<protein>
    <submittedName>
        <fullName evidence="3">Protein of uncharacterized function (DUF2581)</fullName>
    </submittedName>
</protein>
<reference evidence="3 4" key="1">
    <citation type="submission" date="2018-06" db="EMBL/GenBank/DDBJ databases">
        <authorList>
            <consortium name="Pathogen Informatics"/>
            <person name="Doyle S."/>
        </authorList>
    </citation>
    <scope>NUCLEOTIDE SEQUENCE [LARGE SCALE GENOMIC DNA]</scope>
    <source>
        <strain evidence="3 4">NCTC10994</strain>
    </source>
</reference>
<dbReference type="InterPro" id="IPR019692">
    <property type="entry name" value="CFP-6_PH"/>
</dbReference>
<evidence type="ECO:0000313" key="4">
    <source>
        <dbReference type="Proteomes" id="UP000249091"/>
    </source>
</evidence>
<dbReference type="Proteomes" id="UP000249091">
    <property type="component" value="Chromosome 1"/>
</dbReference>
<feature type="transmembrane region" description="Helical" evidence="1">
    <location>
        <begin position="51"/>
        <end position="71"/>
    </location>
</feature>
<proteinExistence type="predicted"/>